<proteinExistence type="predicted"/>
<sequence>MHNIAILGGATMVALSMVPSCPAPIGLIITGLAAPLAGGLAYIGLESNIKRDINGMRIVPRVEGYPGVSQQSYDQCRDSNNGAKVTVTQTAESSFRLDGVTPECMVLAALFTSSGSLYPCGSACLQYNDLDSADVTNLQNTIQSLL</sequence>
<comment type="caution">
    <text evidence="1">The sequence shown here is derived from an EMBL/GenBank/DDBJ whole genome shotgun (WGS) entry which is preliminary data.</text>
</comment>
<dbReference type="STRING" id="29845.A0A1V6RWQ1"/>
<accession>A0A1V6RWQ1</accession>
<dbReference type="OrthoDB" id="4161406at2759"/>
<evidence type="ECO:0000313" key="1">
    <source>
        <dbReference type="EMBL" id="OQE05919.1"/>
    </source>
</evidence>
<dbReference type="EMBL" id="MDYP01000021">
    <property type="protein sequence ID" value="OQE05919.1"/>
    <property type="molecule type" value="Genomic_DNA"/>
</dbReference>
<organism evidence="1 2">
    <name type="scientific">Penicillium vulpinum</name>
    <dbReference type="NCBI Taxonomy" id="29845"/>
    <lineage>
        <taxon>Eukaryota</taxon>
        <taxon>Fungi</taxon>
        <taxon>Dikarya</taxon>
        <taxon>Ascomycota</taxon>
        <taxon>Pezizomycotina</taxon>
        <taxon>Eurotiomycetes</taxon>
        <taxon>Eurotiomycetidae</taxon>
        <taxon>Eurotiales</taxon>
        <taxon>Aspergillaceae</taxon>
        <taxon>Penicillium</taxon>
    </lineage>
</organism>
<keyword evidence="2" id="KW-1185">Reference proteome</keyword>
<dbReference type="Proteomes" id="UP000191518">
    <property type="component" value="Unassembled WGS sequence"/>
</dbReference>
<reference evidence="2" key="1">
    <citation type="journal article" date="2017" name="Nat. Microbiol.">
        <title>Global analysis of biosynthetic gene clusters reveals vast potential of secondary metabolite production in Penicillium species.</title>
        <authorList>
            <person name="Nielsen J.C."/>
            <person name="Grijseels S."/>
            <person name="Prigent S."/>
            <person name="Ji B."/>
            <person name="Dainat J."/>
            <person name="Nielsen K.F."/>
            <person name="Frisvad J.C."/>
            <person name="Workman M."/>
            <person name="Nielsen J."/>
        </authorList>
    </citation>
    <scope>NUCLEOTIDE SEQUENCE [LARGE SCALE GENOMIC DNA]</scope>
    <source>
        <strain evidence="2">IBT 29486</strain>
    </source>
</reference>
<gene>
    <name evidence="1" type="ORF">PENVUL_c021G01875</name>
</gene>
<protein>
    <submittedName>
        <fullName evidence="1">Uncharacterized protein</fullName>
    </submittedName>
</protein>
<evidence type="ECO:0000313" key="2">
    <source>
        <dbReference type="Proteomes" id="UP000191518"/>
    </source>
</evidence>
<name>A0A1V6RWQ1_9EURO</name>
<dbReference type="AlphaFoldDB" id="A0A1V6RWQ1"/>